<evidence type="ECO:0000256" key="2">
    <source>
        <dbReference type="SAM" id="Phobius"/>
    </source>
</evidence>
<keyword evidence="2" id="KW-0472">Membrane</keyword>
<sequence length="230" mass="26008">MDQNEQQQMLQSPTKSHKYYQFLKKTLQFLVPVSILSFLLSYTSSFPFLFAYNFHISTSVFPLFTRTIERKYMFILCNGILAFLSKNSSFSCFDNNGGYVKGAEDDVKPANELSEMKNVPALEDNEAAMESITASPVHPAIAEKEEENEPLNSQVKERESGALIVEGEEDEGEAEDDESEESGPLVVASPVKEGNDVNVNIDELNKKFEEFIRKMKEEIRIEAQQQLIAV</sequence>
<evidence type="ECO:0000313" key="4">
    <source>
        <dbReference type="Proteomes" id="UP001642360"/>
    </source>
</evidence>
<keyword evidence="2" id="KW-1133">Transmembrane helix</keyword>
<evidence type="ECO:0000256" key="1">
    <source>
        <dbReference type="SAM" id="MobiDB-lite"/>
    </source>
</evidence>
<dbReference type="Proteomes" id="UP001642360">
    <property type="component" value="Unassembled WGS sequence"/>
</dbReference>
<feature type="transmembrane region" description="Helical" evidence="2">
    <location>
        <begin position="22"/>
        <end position="40"/>
    </location>
</feature>
<name>A0ABC8UMH1_9AQUA</name>
<feature type="compositionally biased region" description="Acidic residues" evidence="1">
    <location>
        <begin position="166"/>
        <end position="181"/>
    </location>
</feature>
<accession>A0ABC8UMH1</accession>
<evidence type="ECO:0000313" key="3">
    <source>
        <dbReference type="EMBL" id="CAK9182266.1"/>
    </source>
</evidence>
<gene>
    <name evidence="3" type="ORF">ILEXP_LOCUS52399</name>
</gene>
<dbReference type="AlphaFoldDB" id="A0ABC8UMH1"/>
<protein>
    <submittedName>
        <fullName evidence="3">Uncharacterized protein</fullName>
    </submittedName>
</protein>
<reference evidence="3 4" key="1">
    <citation type="submission" date="2024-02" db="EMBL/GenBank/DDBJ databases">
        <authorList>
            <person name="Vignale AGUSTIN F."/>
            <person name="Sosa J E."/>
            <person name="Modenutti C."/>
        </authorList>
    </citation>
    <scope>NUCLEOTIDE SEQUENCE [LARGE SCALE GENOMIC DNA]</scope>
</reference>
<feature type="region of interest" description="Disordered" evidence="1">
    <location>
        <begin position="139"/>
        <end position="192"/>
    </location>
</feature>
<proteinExistence type="predicted"/>
<dbReference type="PANTHER" id="PTHR34947">
    <property type="entry name" value="TRANSMEMBRANE PROTEIN"/>
    <property type="match status" value="1"/>
</dbReference>
<keyword evidence="4" id="KW-1185">Reference proteome</keyword>
<dbReference type="PANTHER" id="PTHR34947:SF4">
    <property type="entry name" value="TRANSMEMBRANE PROTEIN"/>
    <property type="match status" value="1"/>
</dbReference>
<organism evidence="3 4">
    <name type="scientific">Ilex paraguariensis</name>
    <name type="common">yerba mate</name>
    <dbReference type="NCBI Taxonomy" id="185542"/>
    <lineage>
        <taxon>Eukaryota</taxon>
        <taxon>Viridiplantae</taxon>
        <taxon>Streptophyta</taxon>
        <taxon>Embryophyta</taxon>
        <taxon>Tracheophyta</taxon>
        <taxon>Spermatophyta</taxon>
        <taxon>Magnoliopsida</taxon>
        <taxon>eudicotyledons</taxon>
        <taxon>Gunneridae</taxon>
        <taxon>Pentapetalae</taxon>
        <taxon>asterids</taxon>
        <taxon>campanulids</taxon>
        <taxon>Aquifoliales</taxon>
        <taxon>Aquifoliaceae</taxon>
        <taxon>Ilex</taxon>
    </lineage>
</organism>
<comment type="caution">
    <text evidence="3">The sequence shown here is derived from an EMBL/GenBank/DDBJ whole genome shotgun (WGS) entry which is preliminary data.</text>
</comment>
<keyword evidence="2" id="KW-0812">Transmembrane</keyword>
<dbReference type="EMBL" id="CAUOFW020008279">
    <property type="protein sequence ID" value="CAK9182266.1"/>
    <property type="molecule type" value="Genomic_DNA"/>
</dbReference>